<sequence>MGTTSLAMISAVKSVLHSFCLESGMKINLEKSKLIFSTNTSINHCQQTCLAFKIQETDNLEKKLAFPIALSPRKEKDFTFVVDKDLRQSIQGLPISLNQDIPDAIIWGLSHDGQLNTKSAYLLHFDHQISPEDSWDWLWKCLTLPCICYFTWLCHKERLPTTSLLAQRGLLIAPHCLRCPSELKTVDHILWSCPTTHSFWQHMQIPPSKLGTLTAPIKDWLSYNIASSQASYLHIPWGVLFTFAIWHLWKNKNSQVFSTKALQSSLVDFTIQATVEYYASQAKPPRKPHLTIQVYWEAPPDGYYKLNFDGCSKGNSGIARARGLIRDSLGRWVRGFYMNLGRTTSPIAELKALRQGLIMVKECGISNLIVDIDAKLILSWVWGNSSNTVLTNLIDDCKGLYRHFDAIIPKHTYREANKCADHLANLRANQPNFLVTFPLSPPSIR</sequence>
<dbReference type="Pfam" id="PF13456">
    <property type="entry name" value="RVT_3"/>
    <property type="match status" value="1"/>
</dbReference>
<dbReference type="InterPro" id="IPR053151">
    <property type="entry name" value="RNase_H-like"/>
</dbReference>
<name>A0A2I0KUR5_PUNGR</name>
<dbReference type="PANTHER" id="PTHR47723">
    <property type="entry name" value="OS05G0353850 PROTEIN"/>
    <property type="match status" value="1"/>
</dbReference>
<dbReference type="EMBL" id="PGOL01000341">
    <property type="protein sequence ID" value="PKI72083.1"/>
    <property type="molecule type" value="Genomic_DNA"/>
</dbReference>
<dbReference type="SUPFAM" id="SSF53098">
    <property type="entry name" value="Ribonuclease H-like"/>
    <property type="match status" value="1"/>
</dbReference>
<dbReference type="PANTHER" id="PTHR47723:SF19">
    <property type="entry name" value="POLYNUCLEOTIDYL TRANSFERASE, RIBONUCLEASE H-LIKE SUPERFAMILY PROTEIN"/>
    <property type="match status" value="1"/>
</dbReference>
<dbReference type="GO" id="GO:0004523">
    <property type="term" value="F:RNA-DNA hybrid ribonuclease activity"/>
    <property type="evidence" value="ECO:0007669"/>
    <property type="project" value="InterPro"/>
</dbReference>
<protein>
    <submittedName>
        <fullName evidence="3">Uncharacterized protein</fullName>
    </submittedName>
</protein>
<dbReference type="Proteomes" id="UP000233551">
    <property type="component" value="Unassembled WGS sequence"/>
</dbReference>
<comment type="caution">
    <text evidence="3">The sequence shown here is derived from an EMBL/GenBank/DDBJ whole genome shotgun (WGS) entry which is preliminary data.</text>
</comment>
<feature type="domain" description="RNase H type-1" evidence="1">
    <location>
        <begin position="307"/>
        <end position="425"/>
    </location>
</feature>
<dbReference type="CDD" id="cd06222">
    <property type="entry name" value="RNase_H_like"/>
    <property type="match status" value="1"/>
</dbReference>
<proteinExistence type="predicted"/>
<dbReference type="AlphaFoldDB" id="A0A2I0KUR5"/>
<evidence type="ECO:0000313" key="4">
    <source>
        <dbReference type="Proteomes" id="UP000233551"/>
    </source>
</evidence>
<evidence type="ECO:0000313" key="3">
    <source>
        <dbReference type="EMBL" id="PKI72083.1"/>
    </source>
</evidence>
<dbReference type="InterPro" id="IPR012337">
    <property type="entry name" value="RNaseH-like_sf"/>
</dbReference>
<keyword evidence="4" id="KW-1185">Reference proteome</keyword>
<evidence type="ECO:0000259" key="2">
    <source>
        <dbReference type="Pfam" id="PF13966"/>
    </source>
</evidence>
<dbReference type="GO" id="GO:0003676">
    <property type="term" value="F:nucleic acid binding"/>
    <property type="evidence" value="ECO:0007669"/>
    <property type="project" value="InterPro"/>
</dbReference>
<reference evidence="3 4" key="1">
    <citation type="submission" date="2017-11" db="EMBL/GenBank/DDBJ databases">
        <title>De-novo sequencing of pomegranate (Punica granatum L.) genome.</title>
        <authorList>
            <person name="Akparov Z."/>
            <person name="Amiraslanov A."/>
            <person name="Hajiyeva S."/>
            <person name="Abbasov M."/>
            <person name="Kaur K."/>
            <person name="Hamwieh A."/>
            <person name="Solovyev V."/>
            <person name="Salamov A."/>
            <person name="Braich B."/>
            <person name="Kosarev P."/>
            <person name="Mahmoud A."/>
            <person name="Hajiyev E."/>
            <person name="Babayeva S."/>
            <person name="Izzatullayeva V."/>
            <person name="Mammadov A."/>
            <person name="Mammadov A."/>
            <person name="Sharifova S."/>
            <person name="Ojaghi J."/>
            <person name="Eynullazada K."/>
            <person name="Bayramov B."/>
            <person name="Abdulazimova A."/>
            <person name="Shahmuradov I."/>
        </authorList>
    </citation>
    <scope>NUCLEOTIDE SEQUENCE [LARGE SCALE GENOMIC DNA]</scope>
    <source>
        <strain evidence="4">cv. AG2017</strain>
        <tissue evidence="3">Leaf</tissue>
    </source>
</reference>
<dbReference type="InterPro" id="IPR044730">
    <property type="entry name" value="RNase_H-like_dom_plant"/>
</dbReference>
<accession>A0A2I0KUR5</accession>
<gene>
    <name evidence="3" type="ORF">CRG98_007540</name>
</gene>
<dbReference type="InterPro" id="IPR036397">
    <property type="entry name" value="RNaseH_sf"/>
</dbReference>
<organism evidence="3 4">
    <name type="scientific">Punica granatum</name>
    <name type="common">Pomegranate</name>
    <dbReference type="NCBI Taxonomy" id="22663"/>
    <lineage>
        <taxon>Eukaryota</taxon>
        <taxon>Viridiplantae</taxon>
        <taxon>Streptophyta</taxon>
        <taxon>Embryophyta</taxon>
        <taxon>Tracheophyta</taxon>
        <taxon>Spermatophyta</taxon>
        <taxon>Magnoliopsida</taxon>
        <taxon>eudicotyledons</taxon>
        <taxon>Gunneridae</taxon>
        <taxon>Pentapetalae</taxon>
        <taxon>rosids</taxon>
        <taxon>malvids</taxon>
        <taxon>Myrtales</taxon>
        <taxon>Lythraceae</taxon>
        <taxon>Punica</taxon>
    </lineage>
</organism>
<dbReference type="Pfam" id="PF13966">
    <property type="entry name" value="zf-RVT"/>
    <property type="match status" value="1"/>
</dbReference>
<dbReference type="InterPro" id="IPR026960">
    <property type="entry name" value="RVT-Znf"/>
</dbReference>
<dbReference type="InterPro" id="IPR002156">
    <property type="entry name" value="RNaseH_domain"/>
</dbReference>
<evidence type="ECO:0000259" key="1">
    <source>
        <dbReference type="Pfam" id="PF13456"/>
    </source>
</evidence>
<dbReference type="Gene3D" id="3.30.420.10">
    <property type="entry name" value="Ribonuclease H-like superfamily/Ribonuclease H"/>
    <property type="match status" value="1"/>
</dbReference>
<feature type="domain" description="Reverse transcriptase zinc-binding" evidence="2">
    <location>
        <begin position="117"/>
        <end position="200"/>
    </location>
</feature>